<dbReference type="PANTHER" id="PTHR44943">
    <property type="entry name" value="CELLULOSE SYNTHASE OPERON PROTEIN C"/>
    <property type="match status" value="1"/>
</dbReference>
<proteinExistence type="predicted"/>
<dbReference type="HOGENOM" id="CLU_050985_0_0_0"/>
<reference evidence="5 6" key="1">
    <citation type="journal article" date="2011" name="J. Bacteriol.">
        <title>Genome sequence of the verrucomicrobium Opitutus terrae PB90-1, an abundant inhabitant of rice paddy soil ecosystems.</title>
        <authorList>
            <person name="van Passel M.W."/>
            <person name="Kant R."/>
            <person name="Palva A."/>
            <person name="Copeland A."/>
            <person name="Lucas S."/>
            <person name="Lapidus A."/>
            <person name="Glavina del Rio T."/>
            <person name="Pitluck S."/>
            <person name="Goltsman E."/>
            <person name="Clum A."/>
            <person name="Sun H."/>
            <person name="Schmutz J."/>
            <person name="Larimer F.W."/>
            <person name="Land M.L."/>
            <person name="Hauser L."/>
            <person name="Kyrpides N."/>
            <person name="Mikhailova N."/>
            <person name="Richardson P.P."/>
            <person name="Janssen P.H."/>
            <person name="de Vos W.M."/>
            <person name="Smidt H."/>
        </authorList>
    </citation>
    <scope>NUCLEOTIDE SEQUENCE [LARGE SCALE GENOMIC DNA]</scope>
    <source>
        <strain evidence="6">DSM 11246 / JCM 15787 / PB90-1</strain>
    </source>
</reference>
<feature type="transmembrane region" description="Helical" evidence="4">
    <location>
        <begin position="390"/>
        <end position="411"/>
    </location>
</feature>
<sequence>MSAHLARAQLLLAQSRPGEAEREAMLALSADPQDTAALALLALSRCAQQKRPEALAAAESAVGLAPDNAYLHYVHALTLHHLDREDAAHSGINAALRLNPEDPDFFSLLAGIELARGNAPAALTAAEQALAIDSEHVEAANLRAMALVRLGRKAEATETVDFALQHAPNSALSHANQGWTYLHRNDPRRAQEFFREALRLDPTMEFARQGMLEALKARNPVYRAMLAYFLWMGRQGAKLQWGIIIGTYFFSRFLNSQLRGAEHASWALILLALVFYLFVYLTWTAHPMFNLLLRFDRFGRYVLSRDERIATYWFGPLAGAAVAALTWWVVTRAGLPLLATLLLAALSICGAATFQRQKRARLILGGCTVLLALVAAMVVFEVVIGPVVAGGGVMSVFVMGFLGIQILANVLSR</sequence>
<dbReference type="AlphaFoldDB" id="B1ZS37"/>
<dbReference type="InterPro" id="IPR051685">
    <property type="entry name" value="Ycf3/AcsC/BcsC/TPR_MFPF"/>
</dbReference>
<accession>B1ZS37</accession>
<dbReference type="PROSITE" id="PS50005">
    <property type="entry name" value="TPR"/>
    <property type="match status" value="1"/>
</dbReference>
<dbReference type="STRING" id="452637.Oter_1428"/>
<dbReference type="Proteomes" id="UP000007013">
    <property type="component" value="Chromosome"/>
</dbReference>
<keyword evidence="6" id="KW-1185">Reference proteome</keyword>
<gene>
    <name evidence="5" type="ordered locus">Oter_1428</name>
</gene>
<keyword evidence="4" id="KW-1133">Transmembrane helix</keyword>
<keyword evidence="4" id="KW-0812">Transmembrane</keyword>
<evidence type="ECO:0000313" key="6">
    <source>
        <dbReference type="Proteomes" id="UP000007013"/>
    </source>
</evidence>
<feature type="transmembrane region" description="Helical" evidence="4">
    <location>
        <begin position="362"/>
        <end position="384"/>
    </location>
</feature>
<keyword evidence="4" id="KW-0472">Membrane</keyword>
<dbReference type="SUPFAM" id="SSF48452">
    <property type="entry name" value="TPR-like"/>
    <property type="match status" value="1"/>
</dbReference>
<dbReference type="Gene3D" id="1.25.40.10">
    <property type="entry name" value="Tetratricopeptide repeat domain"/>
    <property type="match status" value="1"/>
</dbReference>
<evidence type="ECO:0000313" key="5">
    <source>
        <dbReference type="EMBL" id="ACB74713.1"/>
    </source>
</evidence>
<dbReference type="Pfam" id="PF13432">
    <property type="entry name" value="TPR_16"/>
    <property type="match status" value="1"/>
</dbReference>
<protein>
    <submittedName>
        <fullName evidence="5">Tetratricopeptide TPR_2 repeat protein</fullName>
    </submittedName>
</protein>
<dbReference type="eggNOG" id="COG0457">
    <property type="taxonomic scope" value="Bacteria"/>
</dbReference>
<dbReference type="InterPro" id="IPR013105">
    <property type="entry name" value="TPR_2"/>
</dbReference>
<dbReference type="RefSeq" id="WP_012374251.1">
    <property type="nucleotide sequence ID" value="NC_010571.1"/>
</dbReference>
<dbReference type="PANTHER" id="PTHR44943:SF8">
    <property type="entry name" value="TPR REPEAT-CONTAINING PROTEIN MJ0263"/>
    <property type="match status" value="1"/>
</dbReference>
<name>B1ZS37_OPITP</name>
<dbReference type="InterPro" id="IPR019734">
    <property type="entry name" value="TPR_rpt"/>
</dbReference>
<feature type="transmembrane region" description="Helical" evidence="4">
    <location>
        <begin position="335"/>
        <end position="355"/>
    </location>
</feature>
<evidence type="ECO:0000256" key="2">
    <source>
        <dbReference type="ARBA" id="ARBA00022803"/>
    </source>
</evidence>
<dbReference type="Pfam" id="PF07719">
    <property type="entry name" value="TPR_2"/>
    <property type="match status" value="1"/>
</dbReference>
<feature type="transmembrane region" description="Helical" evidence="4">
    <location>
        <begin position="310"/>
        <end position="329"/>
    </location>
</feature>
<evidence type="ECO:0000256" key="1">
    <source>
        <dbReference type="ARBA" id="ARBA00022737"/>
    </source>
</evidence>
<evidence type="ECO:0000256" key="3">
    <source>
        <dbReference type="PROSITE-ProRule" id="PRU00339"/>
    </source>
</evidence>
<feature type="transmembrane region" description="Helical" evidence="4">
    <location>
        <begin position="266"/>
        <end position="289"/>
    </location>
</feature>
<dbReference type="KEGG" id="ote:Oter_1428"/>
<dbReference type="SMART" id="SM00028">
    <property type="entry name" value="TPR"/>
    <property type="match status" value="6"/>
</dbReference>
<organism evidence="5 6">
    <name type="scientific">Opitutus terrae (strain DSM 11246 / JCM 15787 / PB90-1)</name>
    <dbReference type="NCBI Taxonomy" id="452637"/>
    <lineage>
        <taxon>Bacteria</taxon>
        <taxon>Pseudomonadati</taxon>
        <taxon>Verrucomicrobiota</taxon>
        <taxon>Opitutia</taxon>
        <taxon>Opitutales</taxon>
        <taxon>Opitutaceae</taxon>
        <taxon>Opitutus</taxon>
    </lineage>
</organism>
<evidence type="ECO:0000256" key="4">
    <source>
        <dbReference type="SAM" id="Phobius"/>
    </source>
</evidence>
<dbReference type="EMBL" id="CP001032">
    <property type="protein sequence ID" value="ACB74713.1"/>
    <property type="molecule type" value="Genomic_DNA"/>
</dbReference>
<keyword evidence="2 3" id="KW-0802">TPR repeat</keyword>
<dbReference type="OrthoDB" id="179846at2"/>
<dbReference type="InterPro" id="IPR011990">
    <property type="entry name" value="TPR-like_helical_dom_sf"/>
</dbReference>
<keyword evidence="1" id="KW-0677">Repeat</keyword>
<feature type="repeat" description="TPR" evidence="3">
    <location>
        <begin position="171"/>
        <end position="204"/>
    </location>
</feature>